<proteinExistence type="predicted"/>
<evidence type="ECO:0008006" key="3">
    <source>
        <dbReference type="Google" id="ProtNLM"/>
    </source>
</evidence>
<accession>A0A4C1X0A0</accession>
<dbReference type="EMBL" id="BGZK01000677">
    <property type="protein sequence ID" value="GBP55759.1"/>
    <property type="molecule type" value="Genomic_DNA"/>
</dbReference>
<gene>
    <name evidence="1" type="ORF">EVAR_23571_1</name>
</gene>
<sequence length="334" mass="37539">MRIRIAGTSSFLNVDHLHVGAEWVYVSNNGNSYMFSTDSSVVWRLNVGGRTQSMSIQSSVDIEAITTSICIALAAPPHELDVVAELLGRLYFYVPGSRVTNLFGRRAMSHFSRNGRPPSGGRARYPSQRLGSEMSSPIQRVADYNVTATEYMIDDGNESEITMDGIMKALTRMKVGKAAGYDKSFVRDAEWRWVIVPFFKRKGSRQFCTNYRPISLLSVVGKLYATIIIERVLNETENKIWDVQMACLYDLKENECGLRIDKLFVKCLLYADDQVILALLAGCRWSFSRDQRACELAESRRSSPPTDTRNSIGIANALLTLFGSSRIKDRRGVE</sequence>
<name>A0A4C1X0A0_EUMVA</name>
<reference evidence="1 2" key="1">
    <citation type="journal article" date="2019" name="Commun. Biol.">
        <title>The bagworm genome reveals a unique fibroin gene that provides high tensile strength.</title>
        <authorList>
            <person name="Kono N."/>
            <person name="Nakamura H."/>
            <person name="Ohtoshi R."/>
            <person name="Tomita M."/>
            <person name="Numata K."/>
            <person name="Arakawa K."/>
        </authorList>
    </citation>
    <scope>NUCLEOTIDE SEQUENCE [LARGE SCALE GENOMIC DNA]</scope>
</reference>
<protein>
    <recommendedName>
        <fullName evidence="3">Reverse transcriptase domain-containing protein</fullName>
    </recommendedName>
</protein>
<dbReference type="AlphaFoldDB" id="A0A4C1X0A0"/>
<evidence type="ECO:0000313" key="1">
    <source>
        <dbReference type="EMBL" id="GBP55759.1"/>
    </source>
</evidence>
<evidence type="ECO:0000313" key="2">
    <source>
        <dbReference type="Proteomes" id="UP000299102"/>
    </source>
</evidence>
<dbReference type="Proteomes" id="UP000299102">
    <property type="component" value="Unassembled WGS sequence"/>
</dbReference>
<keyword evidence="2" id="KW-1185">Reference proteome</keyword>
<dbReference type="OrthoDB" id="8775810at2759"/>
<organism evidence="1 2">
    <name type="scientific">Eumeta variegata</name>
    <name type="common">Bagworm moth</name>
    <name type="synonym">Eumeta japonica</name>
    <dbReference type="NCBI Taxonomy" id="151549"/>
    <lineage>
        <taxon>Eukaryota</taxon>
        <taxon>Metazoa</taxon>
        <taxon>Ecdysozoa</taxon>
        <taxon>Arthropoda</taxon>
        <taxon>Hexapoda</taxon>
        <taxon>Insecta</taxon>
        <taxon>Pterygota</taxon>
        <taxon>Neoptera</taxon>
        <taxon>Endopterygota</taxon>
        <taxon>Lepidoptera</taxon>
        <taxon>Glossata</taxon>
        <taxon>Ditrysia</taxon>
        <taxon>Tineoidea</taxon>
        <taxon>Psychidae</taxon>
        <taxon>Oiketicinae</taxon>
        <taxon>Eumeta</taxon>
    </lineage>
</organism>
<comment type="caution">
    <text evidence="1">The sequence shown here is derived from an EMBL/GenBank/DDBJ whole genome shotgun (WGS) entry which is preliminary data.</text>
</comment>